<name>A0ABR2GCQ1_9ROSI</name>
<comment type="caution">
    <text evidence="1">The sequence shown here is derived from an EMBL/GenBank/DDBJ whole genome shotgun (WGS) entry which is preliminary data.</text>
</comment>
<protein>
    <recommendedName>
        <fullName evidence="3">RNase H type-1 domain-containing protein</fullName>
    </recommendedName>
</protein>
<dbReference type="Proteomes" id="UP001472677">
    <property type="component" value="Unassembled WGS sequence"/>
</dbReference>
<organism evidence="1 2">
    <name type="scientific">Hibiscus sabdariffa</name>
    <name type="common">roselle</name>
    <dbReference type="NCBI Taxonomy" id="183260"/>
    <lineage>
        <taxon>Eukaryota</taxon>
        <taxon>Viridiplantae</taxon>
        <taxon>Streptophyta</taxon>
        <taxon>Embryophyta</taxon>
        <taxon>Tracheophyta</taxon>
        <taxon>Spermatophyta</taxon>
        <taxon>Magnoliopsida</taxon>
        <taxon>eudicotyledons</taxon>
        <taxon>Gunneridae</taxon>
        <taxon>Pentapetalae</taxon>
        <taxon>rosids</taxon>
        <taxon>malvids</taxon>
        <taxon>Malvales</taxon>
        <taxon>Malvaceae</taxon>
        <taxon>Malvoideae</taxon>
        <taxon>Hibiscus</taxon>
    </lineage>
</organism>
<gene>
    <name evidence="1" type="ORF">V6N12_050348</name>
</gene>
<evidence type="ECO:0000313" key="1">
    <source>
        <dbReference type="EMBL" id="KAK8600495.1"/>
    </source>
</evidence>
<dbReference type="EMBL" id="JBBPBM010000001">
    <property type="protein sequence ID" value="KAK8600495.1"/>
    <property type="molecule type" value="Genomic_DNA"/>
</dbReference>
<keyword evidence="2" id="KW-1185">Reference proteome</keyword>
<reference evidence="1 2" key="1">
    <citation type="journal article" date="2024" name="G3 (Bethesda)">
        <title>Genome assembly of Hibiscus sabdariffa L. provides insights into metabolisms of medicinal natural products.</title>
        <authorList>
            <person name="Kim T."/>
        </authorList>
    </citation>
    <scope>NUCLEOTIDE SEQUENCE [LARGE SCALE GENOMIC DNA]</scope>
    <source>
        <strain evidence="1">TK-2024</strain>
        <tissue evidence="1">Old leaves</tissue>
    </source>
</reference>
<proteinExistence type="predicted"/>
<evidence type="ECO:0000313" key="2">
    <source>
        <dbReference type="Proteomes" id="UP001472677"/>
    </source>
</evidence>
<sequence>MTKKKMEANSGVSICRCGQQADVVTAWTDENPESEENGKVKIRRTNMLVMCIGFVWDDCVGLEVVAPGMMKDAFQVAALEMMEDAFRIAAAGMMDVVFL</sequence>
<evidence type="ECO:0008006" key="3">
    <source>
        <dbReference type="Google" id="ProtNLM"/>
    </source>
</evidence>
<accession>A0ABR2GCQ1</accession>